<name>A0A0W0SPN8_9GAMM</name>
<evidence type="ECO:0000256" key="1">
    <source>
        <dbReference type="ARBA" id="ARBA00022714"/>
    </source>
</evidence>
<feature type="domain" description="Iron-binding zinc finger CDGSH type" evidence="5">
    <location>
        <begin position="46"/>
        <end position="81"/>
    </location>
</feature>
<gene>
    <name evidence="6" type="ORF">Ldro_2539</name>
</gene>
<dbReference type="AlphaFoldDB" id="A0A0W0SPN8"/>
<reference evidence="6 7" key="1">
    <citation type="submission" date="2015-11" db="EMBL/GenBank/DDBJ databases">
        <title>Genomic analysis of 38 Legionella species identifies large and diverse effector repertoires.</title>
        <authorList>
            <person name="Burstein D."/>
            <person name="Amaro F."/>
            <person name="Zusman T."/>
            <person name="Lifshitz Z."/>
            <person name="Cohen O."/>
            <person name="Gilbert J.A."/>
            <person name="Pupko T."/>
            <person name="Shuman H.A."/>
            <person name="Segal G."/>
        </authorList>
    </citation>
    <scope>NUCLEOTIDE SEQUENCE [LARGE SCALE GENOMIC DNA]</scope>
    <source>
        <strain evidence="6 7">ATCC 700990</strain>
    </source>
</reference>
<dbReference type="SMART" id="SM00704">
    <property type="entry name" value="ZnF_CDGSH"/>
    <property type="match status" value="2"/>
</dbReference>
<feature type="domain" description="Iron-binding zinc finger CDGSH type" evidence="5">
    <location>
        <begin position="10"/>
        <end position="45"/>
    </location>
</feature>
<dbReference type="GO" id="GO:0051537">
    <property type="term" value="F:2 iron, 2 sulfur cluster binding"/>
    <property type="evidence" value="ECO:0007669"/>
    <property type="project" value="UniProtKB-KW"/>
</dbReference>
<keyword evidence="2" id="KW-0479">Metal-binding</keyword>
<evidence type="ECO:0000256" key="2">
    <source>
        <dbReference type="ARBA" id="ARBA00022723"/>
    </source>
</evidence>
<evidence type="ECO:0000313" key="7">
    <source>
        <dbReference type="Proteomes" id="UP000054736"/>
    </source>
</evidence>
<dbReference type="InterPro" id="IPR042216">
    <property type="entry name" value="MitoNEET_CISD"/>
</dbReference>
<dbReference type="GO" id="GO:0046872">
    <property type="term" value="F:metal ion binding"/>
    <property type="evidence" value="ECO:0007669"/>
    <property type="project" value="UniProtKB-KW"/>
</dbReference>
<dbReference type="GO" id="GO:0005737">
    <property type="term" value="C:cytoplasm"/>
    <property type="evidence" value="ECO:0007669"/>
    <property type="project" value="UniProtKB-ARBA"/>
</dbReference>
<dbReference type="STRING" id="1212489.Ldro_2539"/>
<evidence type="ECO:0000259" key="5">
    <source>
        <dbReference type="SMART" id="SM00704"/>
    </source>
</evidence>
<dbReference type="InterPro" id="IPR018967">
    <property type="entry name" value="FeS-contain_CDGSH-typ"/>
</dbReference>
<keyword evidence="7" id="KW-1185">Reference proteome</keyword>
<dbReference type="PANTHER" id="PTHR46491:SF3">
    <property type="entry name" value="CDGSH IRON-SULFUR DOMAIN-CONTAINING PROTEIN 3, MITOCHONDRIAL"/>
    <property type="match status" value="1"/>
</dbReference>
<keyword evidence="3" id="KW-0408">Iron</keyword>
<comment type="caution">
    <text evidence="6">The sequence shown here is derived from an EMBL/GenBank/DDBJ whole genome shotgun (WGS) entry which is preliminary data.</text>
</comment>
<dbReference type="Proteomes" id="UP000054736">
    <property type="component" value="Unassembled WGS sequence"/>
</dbReference>
<dbReference type="InterPro" id="IPR052950">
    <property type="entry name" value="CISD"/>
</dbReference>
<proteinExistence type="predicted"/>
<dbReference type="PANTHER" id="PTHR46491">
    <property type="entry name" value="CDGSH IRON SULFUR DOMAIN PROTEIN HOMOLOG"/>
    <property type="match status" value="1"/>
</dbReference>
<sequence length="89" mass="10056">MKNKNSPSDFFPVAYDVEEGKNYYWCSCGKSRTQPLCDRSDCGSKAVAYHAELTETVFFCGCKLTKDPPLCDGSHAQLLFDYLKNKSKK</sequence>
<evidence type="ECO:0000256" key="4">
    <source>
        <dbReference type="ARBA" id="ARBA00023014"/>
    </source>
</evidence>
<dbReference type="OrthoDB" id="9795032at2"/>
<dbReference type="PATRIC" id="fig|1212489.4.peg.2676"/>
<evidence type="ECO:0000313" key="6">
    <source>
        <dbReference type="EMBL" id="KTC85367.1"/>
    </source>
</evidence>
<organism evidence="6 7">
    <name type="scientific">Legionella drozanskii LLAP-1</name>
    <dbReference type="NCBI Taxonomy" id="1212489"/>
    <lineage>
        <taxon>Bacteria</taxon>
        <taxon>Pseudomonadati</taxon>
        <taxon>Pseudomonadota</taxon>
        <taxon>Gammaproteobacteria</taxon>
        <taxon>Legionellales</taxon>
        <taxon>Legionellaceae</taxon>
        <taxon>Legionella</taxon>
    </lineage>
</organism>
<accession>A0A0W0SPN8</accession>
<protein>
    <submittedName>
        <fullName evidence="6">Glutamate synthetase</fullName>
    </submittedName>
</protein>
<evidence type="ECO:0000256" key="3">
    <source>
        <dbReference type="ARBA" id="ARBA00023004"/>
    </source>
</evidence>
<keyword evidence="4" id="KW-0411">Iron-sulfur</keyword>
<dbReference type="RefSeq" id="WP_058496821.1">
    <property type="nucleotide sequence ID" value="NZ_CAAAIU010000008.1"/>
</dbReference>
<dbReference type="EMBL" id="LNXY01000028">
    <property type="protein sequence ID" value="KTC85367.1"/>
    <property type="molecule type" value="Genomic_DNA"/>
</dbReference>
<keyword evidence="1" id="KW-0001">2Fe-2S</keyword>
<dbReference type="Gene3D" id="3.40.5.90">
    <property type="entry name" value="CDGSH iron-sulfur domain, mitoNEET-type"/>
    <property type="match status" value="2"/>
</dbReference>